<accession>A0ABS7SW29</accession>
<evidence type="ECO:0000259" key="2">
    <source>
        <dbReference type="SMART" id="SM00014"/>
    </source>
</evidence>
<proteinExistence type="predicted"/>
<reference evidence="3 4" key="1">
    <citation type="submission" date="2021-08" db="EMBL/GenBank/DDBJ databases">
        <title>FDA dAtabase for Regulatory Grade micrObial Sequences (FDA-ARGOS): Supporting development and validation of Infectious Disease Dx tests.</title>
        <authorList>
            <person name="Sproer C."/>
            <person name="Gronow S."/>
            <person name="Severitt S."/>
            <person name="Schroder I."/>
            <person name="Tallon L."/>
            <person name="Sadzewicz L."/>
            <person name="Zhao X."/>
            <person name="Boylan J."/>
            <person name="Ott S."/>
            <person name="Bowen H."/>
            <person name="Vavikolanu K."/>
            <person name="Hazen T."/>
            <person name="Aluvathingal J."/>
            <person name="Nadendla S."/>
            <person name="Lowell S."/>
            <person name="Myers T."/>
            <person name="Yan Y."/>
            <person name="Sichtig H."/>
        </authorList>
    </citation>
    <scope>NUCLEOTIDE SEQUENCE [LARGE SCALE GENOMIC DNA]</scope>
    <source>
        <strain evidence="3 4">FDAARGOS_1460</strain>
    </source>
</reference>
<dbReference type="SMART" id="SM00014">
    <property type="entry name" value="acidPPc"/>
    <property type="match status" value="1"/>
</dbReference>
<dbReference type="SUPFAM" id="SSF48317">
    <property type="entry name" value="Acid phosphatase/Vanadium-dependent haloperoxidase"/>
    <property type="match status" value="1"/>
</dbReference>
<keyword evidence="1" id="KW-1133">Transmembrane helix</keyword>
<keyword evidence="1" id="KW-0472">Membrane</keyword>
<name>A0ABS7SW29_9FIRM</name>
<dbReference type="Proteomes" id="UP000734271">
    <property type="component" value="Unassembled WGS sequence"/>
</dbReference>
<dbReference type="InterPro" id="IPR036938">
    <property type="entry name" value="PAP2/HPO_sf"/>
</dbReference>
<feature type="transmembrane region" description="Helical" evidence="1">
    <location>
        <begin position="55"/>
        <end position="73"/>
    </location>
</feature>
<comment type="caution">
    <text evidence="3">The sequence shown here is derived from an EMBL/GenBank/DDBJ whole genome shotgun (WGS) entry which is preliminary data.</text>
</comment>
<dbReference type="EMBL" id="JAIPME010000001">
    <property type="protein sequence ID" value="MBZ2385744.1"/>
    <property type="molecule type" value="Genomic_DNA"/>
</dbReference>
<dbReference type="InterPro" id="IPR000326">
    <property type="entry name" value="PAP2/HPO"/>
</dbReference>
<dbReference type="Gene3D" id="1.20.144.10">
    <property type="entry name" value="Phosphatidic acid phosphatase type 2/haloperoxidase"/>
    <property type="match status" value="1"/>
</dbReference>
<keyword evidence="1" id="KW-0812">Transmembrane</keyword>
<feature type="transmembrane region" description="Helical" evidence="1">
    <location>
        <begin position="101"/>
        <end position="120"/>
    </location>
</feature>
<evidence type="ECO:0000313" key="3">
    <source>
        <dbReference type="EMBL" id="MBZ2385744.1"/>
    </source>
</evidence>
<dbReference type="CDD" id="cd03392">
    <property type="entry name" value="PAP2_like_2"/>
    <property type="match status" value="1"/>
</dbReference>
<gene>
    <name evidence="3" type="ORF">K8P03_00180</name>
</gene>
<sequence>MMVNFELDILNAIQNMRSTPLDKFMVTISSAGNLSLIWIAFIFIFLAAKELKDQGKIMVIAFILNIILVNILVKNLVARPRPYDVANFTDLLVHKLSDNSFPSGHTSYAFTFATIVTLLNKNKALKIFTDILAVLMAFSRLYLYVHFPTDILAGAIFGILIGILSIKIYNSKKYREIKTKYNLHWA</sequence>
<organism evidence="3 4">
    <name type="scientific">Anaerococcus murdochii</name>
    <dbReference type="NCBI Taxonomy" id="411577"/>
    <lineage>
        <taxon>Bacteria</taxon>
        <taxon>Bacillati</taxon>
        <taxon>Bacillota</taxon>
        <taxon>Tissierellia</taxon>
        <taxon>Tissierellales</taxon>
        <taxon>Peptoniphilaceae</taxon>
        <taxon>Anaerococcus</taxon>
    </lineage>
</organism>
<feature type="transmembrane region" description="Helical" evidence="1">
    <location>
        <begin position="24"/>
        <end position="48"/>
    </location>
</feature>
<feature type="domain" description="Phosphatidic acid phosphatase type 2/haloperoxidase" evidence="2">
    <location>
        <begin position="54"/>
        <end position="166"/>
    </location>
</feature>
<keyword evidence="4" id="KW-1185">Reference proteome</keyword>
<dbReference type="PANTHER" id="PTHR14969">
    <property type="entry name" value="SPHINGOSINE-1-PHOSPHATE PHOSPHOHYDROLASE"/>
    <property type="match status" value="1"/>
</dbReference>
<evidence type="ECO:0000313" key="4">
    <source>
        <dbReference type="Proteomes" id="UP000734271"/>
    </source>
</evidence>
<evidence type="ECO:0000256" key="1">
    <source>
        <dbReference type="SAM" id="Phobius"/>
    </source>
</evidence>
<dbReference type="Pfam" id="PF01569">
    <property type="entry name" value="PAP2"/>
    <property type="match status" value="1"/>
</dbReference>
<feature type="transmembrane region" description="Helical" evidence="1">
    <location>
        <begin position="151"/>
        <end position="170"/>
    </location>
</feature>
<protein>
    <submittedName>
        <fullName evidence="3">Phosphatase PAP2 family protein</fullName>
    </submittedName>
</protein>
<dbReference type="PANTHER" id="PTHR14969:SF13">
    <property type="entry name" value="AT30094P"/>
    <property type="match status" value="1"/>
</dbReference>
<feature type="transmembrane region" description="Helical" evidence="1">
    <location>
        <begin position="127"/>
        <end position="145"/>
    </location>
</feature>